<evidence type="ECO:0000313" key="1">
    <source>
        <dbReference type="EMBL" id="MFC3812132.1"/>
    </source>
</evidence>
<dbReference type="InterPro" id="IPR036515">
    <property type="entry name" value="Transposase_17_sf"/>
</dbReference>
<dbReference type="RefSeq" id="WP_379838998.1">
    <property type="nucleotide sequence ID" value="NZ_JBHRYQ010000001.1"/>
</dbReference>
<gene>
    <name evidence="1" type="ORF">ACFOOI_15835</name>
</gene>
<comment type="caution">
    <text evidence="1">The sequence shown here is derived from an EMBL/GenBank/DDBJ whole genome shotgun (WGS) entry which is preliminary data.</text>
</comment>
<organism evidence="1 2">
    <name type="scientific">Lacihabitans lacunae</name>
    <dbReference type="NCBI Taxonomy" id="1028214"/>
    <lineage>
        <taxon>Bacteria</taxon>
        <taxon>Pseudomonadati</taxon>
        <taxon>Bacteroidota</taxon>
        <taxon>Cytophagia</taxon>
        <taxon>Cytophagales</taxon>
        <taxon>Leadbetterellaceae</taxon>
        <taxon>Lacihabitans</taxon>
    </lineage>
</organism>
<name>A0ABV7YZ51_9BACT</name>
<evidence type="ECO:0008006" key="3">
    <source>
        <dbReference type="Google" id="ProtNLM"/>
    </source>
</evidence>
<proteinExistence type="predicted"/>
<sequence>MDVETLTGAAYRFAAKSQSRNSKFHGATPRFWEYGNHPEEIFSEKFFWTKLNRAAFRYIHMNPVRSRIVTKAFDYVYSSASNYVRNEGIIDVCIVSVPIIDFTWKNSLIEINKWQNGCFMAVKDRNTLVRRQKPSHSR</sequence>
<dbReference type="EMBL" id="JBHRYQ010000001">
    <property type="protein sequence ID" value="MFC3812132.1"/>
    <property type="molecule type" value="Genomic_DNA"/>
</dbReference>
<accession>A0ABV7YZ51</accession>
<protein>
    <recommendedName>
        <fullName evidence="3">Transposase</fullName>
    </recommendedName>
</protein>
<keyword evidence="2" id="KW-1185">Reference proteome</keyword>
<dbReference type="Gene3D" id="3.30.70.1290">
    <property type="entry name" value="Transposase IS200-like"/>
    <property type="match status" value="1"/>
</dbReference>
<reference evidence="2" key="1">
    <citation type="journal article" date="2019" name="Int. J. Syst. Evol. Microbiol.">
        <title>The Global Catalogue of Microorganisms (GCM) 10K type strain sequencing project: providing services to taxonomists for standard genome sequencing and annotation.</title>
        <authorList>
            <consortium name="The Broad Institute Genomics Platform"/>
            <consortium name="The Broad Institute Genome Sequencing Center for Infectious Disease"/>
            <person name="Wu L."/>
            <person name="Ma J."/>
        </authorList>
    </citation>
    <scope>NUCLEOTIDE SEQUENCE [LARGE SCALE GENOMIC DNA]</scope>
    <source>
        <strain evidence="2">CECT 7956</strain>
    </source>
</reference>
<evidence type="ECO:0000313" key="2">
    <source>
        <dbReference type="Proteomes" id="UP001595616"/>
    </source>
</evidence>
<dbReference type="Proteomes" id="UP001595616">
    <property type="component" value="Unassembled WGS sequence"/>
</dbReference>